<dbReference type="InterPro" id="IPR001647">
    <property type="entry name" value="HTH_TetR"/>
</dbReference>
<dbReference type="AlphaFoldDB" id="A0A7K0CWS8"/>
<dbReference type="Proteomes" id="UP000438448">
    <property type="component" value="Unassembled WGS sequence"/>
</dbReference>
<protein>
    <recommendedName>
        <fullName evidence="5">HTH tetR-type domain-containing protein</fullName>
    </recommendedName>
</protein>
<evidence type="ECO:0000313" key="7">
    <source>
        <dbReference type="Proteomes" id="UP000438448"/>
    </source>
</evidence>
<sequence length="215" mass="23866">MASLTRISRARGERDGHREAIERRVLAAVDRLLSDGTSFTEIAVQRIAAEAEMARSTFYRYFPDKSRLLIRMAELATADLFGTAETWWSQDHSEGEPGVRAAMHAMIAGARAHGHLLQALIEVAAYDREVGAYWQGRIARFVAVVCERLVREQAAGRIDTSIDPVTTAIVLTAMVERSIQYAFLADPAPDDNLLAHTLGRTIWLTVYGERTAPPE</sequence>
<name>A0A7K0CWS8_9NOCA</name>
<dbReference type="RefSeq" id="WP_153407250.1">
    <property type="nucleotide sequence ID" value="NZ_WEGK01000001.1"/>
</dbReference>
<dbReference type="PROSITE" id="PS50977">
    <property type="entry name" value="HTH_TETR_2"/>
    <property type="match status" value="1"/>
</dbReference>
<dbReference type="Pfam" id="PF21313">
    <property type="entry name" value="EthR_C"/>
    <property type="match status" value="1"/>
</dbReference>
<dbReference type="Gene3D" id="1.10.10.60">
    <property type="entry name" value="Homeodomain-like"/>
    <property type="match status" value="1"/>
</dbReference>
<dbReference type="EMBL" id="WEGK01000001">
    <property type="protein sequence ID" value="MQY17104.1"/>
    <property type="molecule type" value="Genomic_DNA"/>
</dbReference>
<evidence type="ECO:0000259" key="5">
    <source>
        <dbReference type="PROSITE" id="PS50977"/>
    </source>
</evidence>
<evidence type="ECO:0000313" key="6">
    <source>
        <dbReference type="EMBL" id="MQY17104.1"/>
    </source>
</evidence>
<evidence type="ECO:0000256" key="1">
    <source>
        <dbReference type="ARBA" id="ARBA00023015"/>
    </source>
</evidence>
<dbReference type="InterPro" id="IPR049397">
    <property type="entry name" value="EthR_C"/>
</dbReference>
<keyword evidence="7" id="KW-1185">Reference proteome</keyword>
<organism evidence="6 7">
    <name type="scientific">Nocardia macrotermitis</name>
    <dbReference type="NCBI Taxonomy" id="2585198"/>
    <lineage>
        <taxon>Bacteria</taxon>
        <taxon>Bacillati</taxon>
        <taxon>Actinomycetota</taxon>
        <taxon>Actinomycetes</taxon>
        <taxon>Mycobacteriales</taxon>
        <taxon>Nocardiaceae</taxon>
        <taxon>Nocardia</taxon>
    </lineage>
</organism>
<dbReference type="PANTHER" id="PTHR30055">
    <property type="entry name" value="HTH-TYPE TRANSCRIPTIONAL REGULATOR RUTR"/>
    <property type="match status" value="1"/>
</dbReference>
<dbReference type="SUPFAM" id="SSF48498">
    <property type="entry name" value="Tetracyclin repressor-like, C-terminal domain"/>
    <property type="match status" value="1"/>
</dbReference>
<evidence type="ECO:0000256" key="4">
    <source>
        <dbReference type="PROSITE-ProRule" id="PRU00335"/>
    </source>
</evidence>
<dbReference type="GO" id="GO:0003700">
    <property type="term" value="F:DNA-binding transcription factor activity"/>
    <property type="evidence" value="ECO:0007669"/>
    <property type="project" value="TreeGrafter"/>
</dbReference>
<reference evidence="6 7" key="1">
    <citation type="submission" date="2019-10" db="EMBL/GenBank/DDBJ databases">
        <title>Nocardia macrotermitis sp. nov. and Nocardia aurantia sp. nov., isolated from the gut of fungus growing-termite Macrotermes natalensis.</title>
        <authorList>
            <person name="Benndorf R."/>
            <person name="Schwitalla J."/>
            <person name="Martin K."/>
            <person name="De Beer W."/>
            <person name="Kaster A.-K."/>
            <person name="Vollmers J."/>
            <person name="Poulsen M."/>
            <person name="Beemelmanns C."/>
        </authorList>
    </citation>
    <scope>NUCLEOTIDE SEQUENCE [LARGE SCALE GENOMIC DNA]</scope>
    <source>
        <strain evidence="6 7">RB20</strain>
    </source>
</reference>
<gene>
    <name evidence="6" type="ORF">NRB20_01670</name>
</gene>
<dbReference type="InterPro" id="IPR050109">
    <property type="entry name" value="HTH-type_TetR-like_transc_reg"/>
</dbReference>
<keyword evidence="3" id="KW-0804">Transcription</keyword>
<comment type="caution">
    <text evidence="6">The sequence shown here is derived from an EMBL/GenBank/DDBJ whole genome shotgun (WGS) entry which is preliminary data.</text>
</comment>
<dbReference type="InterPro" id="IPR009057">
    <property type="entry name" value="Homeodomain-like_sf"/>
</dbReference>
<accession>A0A7K0CWS8</accession>
<evidence type="ECO:0000256" key="3">
    <source>
        <dbReference type="ARBA" id="ARBA00023163"/>
    </source>
</evidence>
<dbReference type="GO" id="GO:0000976">
    <property type="term" value="F:transcription cis-regulatory region binding"/>
    <property type="evidence" value="ECO:0007669"/>
    <property type="project" value="TreeGrafter"/>
</dbReference>
<feature type="DNA-binding region" description="H-T-H motif" evidence="4">
    <location>
        <begin position="43"/>
        <end position="62"/>
    </location>
</feature>
<proteinExistence type="predicted"/>
<dbReference type="InterPro" id="IPR036271">
    <property type="entry name" value="Tet_transcr_reg_TetR-rel_C_sf"/>
</dbReference>
<dbReference type="PANTHER" id="PTHR30055:SF238">
    <property type="entry name" value="MYCOFACTOCIN BIOSYNTHESIS TRANSCRIPTIONAL REGULATOR MFTR-RELATED"/>
    <property type="match status" value="1"/>
</dbReference>
<dbReference type="SUPFAM" id="SSF46689">
    <property type="entry name" value="Homeodomain-like"/>
    <property type="match status" value="1"/>
</dbReference>
<keyword evidence="1" id="KW-0805">Transcription regulation</keyword>
<dbReference type="Gene3D" id="1.10.357.10">
    <property type="entry name" value="Tetracycline Repressor, domain 2"/>
    <property type="match status" value="1"/>
</dbReference>
<feature type="domain" description="HTH tetR-type" evidence="5">
    <location>
        <begin position="18"/>
        <end position="80"/>
    </location>
</feature>
<dbReference type="OrthoDB" id="7186647at2"/>
<dbReference type="Pfam" id="PF00440">
    <property type="entry name" value="TetR_N"/>
    <property type="match status" value="1"/>
</dbReference>
<evidence type="ECO:0000256" key="2">
    <source>
        <dbReference type="ARBA" id="ARBA00023125"/>
    </source>
</evidence>
<keyword evidence="2 4" id="KW-0238">DNA-binding</keyword>